<feature type="compositionally biased region" description="Low complexity" evidence="1">
    <location>
        <begin position="209"/>
        <end position="223"/>
    </location>
</feature>
<organism evidence="2">
    <name type="scientific">Cupriavidus taiwanensis</name>
    <dbReference type="NCBI Taxonomy" id="164546"/>
    <lineage>
        <taxon>Bacteria</taxon>
        <taxon>Pseudomonadati</taxon>
        <taxon>Pseudomonadota</taxon>
        <taxon>Betaproteobacteria</taxon>
        <taxon>Burkholderiales</taxon>
        <taxon>Burkholderiaceae</taxon>
        <taxon>Cupriavidus</taxon>
    </lineage>
</organism>
<feature type="compositionally biased region" description="Basic residues" evidence="1">
    <location>
        <begin position="239"/>
        <end position="256"/>
    </location>
</feature>
<protein>
    <submittedName>
        <fullName evidence="2">Uncharacterized protein</fullName>
    </submittedName>
</protein>
<feature type="compositionally biased region" description="Basic residues" evidence="1">
    <location>
        <begin position="1"/>
        <end position="24"/>
    </location>
</feature>
<dbReference type="AlphaFoldDB" id="A0A375E055"/>
<sequence length="379" mass="41152">MRHGRGRQAPGRHHPGHARGLGHGRVREALPGPLLRRRHRRAACGDLRRRPGMRGPEAGGGDLLDLPAARLRPADPRRGAAEPAGGVRAGPRRPGRRRRCDPRRRLRYRLPALHPQHDGDDAVRRERMPPAADHGVPAGLPERGALSARLRPGRGDRRRPGPGAGGQGRGAPRRRRARRAPRRLAGIRLDGAAGAGRGRGARRHGGGHALRQAPRRGAGQAPGRRPRLPGDGGRGQRDGRRRQRRAGGPGRGRHRQARFDAGSARPLRRPRRPGLSAAAMRPGCGRHRALGARAFRARPAPGHGRLARGLITCHPGGIRAAAPRVRPNSLTLRFLCSQLRVGTPVPGPVVSHSLRGMEGLRKCRDRKGLRLPARPWRKP</sequence>
<feature type="compositionally biased region" description="Low complexity" evidence="1">
    <location>
        <begin position="183"/>
        <end position="192"/>
    </location>
</feature>
<feature type="compositionally biased region" description="Basic residues" evidence="1">
    <location>
        <begin position="171"/>
        <end position="182"/>
    </location>
</feature>
<feature type="compositionally biased region" description="Basic residues" evidence="1">
    <location>
        <begin position="90"/>
        <end position="108"/>
    </location>
</feature>
<comment type="caution">
    <text evidence="2">The sequence shown here is derived from an EMBL/GenBank/DDBJ whole genome shotgun (WGS) entry which is preliminary data.</text>
</comment>
<dbReference type="EMBL" id="OFTH01000016">
    <property type="protein sequence ID" value="SOZ58082.1"/>
    <property type="molecule type" value="Genomic_DNA"/>
</dbReference>
<accession>A0A375E055</accession>
<gene>
    <name evidence="2" type="ORF">CBM2613_A230169</name>
</gene>
<evidence type="ECO:0000256" key="1">
    <source>
        <dbReference type="SAM" id="MobiDB-lite"/>
    </source>
</evidence>
<feature type="compositionally biased region" description="Basic and acidic residues" evidence="1">
    <location>
        <begin position="115"/>
        <end position="128"/>
    </location>
</feature>
<reference evidence="2" key="1">
    <citation type="submission" date="2018-01" db="EMBL/GenBank/DDBJ databases">
        <authorList>
            <person name="Clerissi C."/>
        </authorList>
    </citation>
    <scope>NUCLEOTIDE SEQUENCE</scope>
    <source>
        <strain evidence="2">Cupriavidus taiwanensis STM 8556</strain>
    </source>
</reference>
<proteinExistence type="predicted"/>
<evidence type="ECO:0000313" key="2">
    <source>
        <dbReference type="EMBL" id="SOZ58082.1"/>
    </source>
</evidence>
<feature type="region of interest" description="Disordered" evidence="1">
    <location>
        <begin position="1"/>
        <end position="283"/>
    </location>
</feature>
<dbReference type="Proteomes" id="UP000256952">
    <property type="component" value="Chromosome CBM2613_a"/>
</dbReference>
<name>A0A375E055_9BURK</name>